<dbReference type="EMBL" id="JBHSPA010000115">
    <property type="protein sequence ID" value="MFC5834902.1"/>
    <property type="molecule type" value="Genomic_DNA"/>
</dbReference>
<comment type="caution">
    <text evidence="3">The sequence shown here is derived from an EMBL/GenBank/DDBJ whole genome shotgun (WGS) entry which is preliminary data.</text>
</comment>
<keyword evidence="2" id="KW-0472">Membrane</keyword>
<name>A0ABW1DAQ9_9ACTN</name>
<dbReference type="Gene3D" id="1.20.1250.20">
    <property type="entry name" value="MFS general substrate transporter like domains"/>
    <property type="match status" value="1"/>
</dbReference>
<gene>
    <name evidence="3" type="ORF">ACFPZ3_64630</name>
</gene>
<sequence length="250" mass="26507">MSARSSCARSASAGLRRARQDLQDAEREAMAAVRRASALLALSQRPYGLLDDAQLEARVRSLTERAGAAAAAIEAAEQALQQRRAQLAEQARQAQAAEQAAHRPQQARQTVIEGREQIRRLRQREADIIGVHWIWTALLPLFTLTSSPLLIGVIGAACAFIGPLWNVVIVSHATVLVPNDLLGRVTSAAMTLSWGVMSLASLGAGYLLSSVGPTGSVLVLTTMMLVTAVIATASPAVRQAPPLPAHDESA</sequence>
<feature type="transmembrane region" description="Helical" evidence="2">
    <location>
        <begin position="149"/>
        <end position="177"/>
    </location>
</feature>
<feature type="coiled-coil region" evidence="1">
    <location>
        <begin position="8"/>
        <end position="35"/>
    </location>
</feature>
<organism evidence="3 4">
    <name type="scientific">Nonomuraea insulae</name>
    <dbReference type="NCBI Taxonomy" id="1616787"/>
    <lineage>
        <taxon>Bacteria</taxon>
        <taxon>Bacillati</taxon>
        <taxon>Actinomycetota</taxon>
        <taxon>Actinomycetes</taxon>
        <taxon>Streptosporangiales</taxon>
        <taxon>Streptosporangiaceae</taxon>
        <taxon>Nonomuraea</taxon>
    </lineage>
</organism>
<dbReference type="Proteomes" id="UP001596058">
    <property type="component" value="Unassembled WGS sequence"/>
</dbReference>
<dbReference type="RefSeq" id="WP_379524309.1">
    <property type="nucleotide sequence ID" value="NZ_JBHSPA010000115.1"/>
</dbReference>
<feature type="transmembrane region" description="Helical" evidence="2">
    <location>
        <begin position="189"/>
        <end position="208"/>
    </location>
</feature>
<reference evidence="4" key="1">
    <citation type="journal article" date="2019" name="Int. J. Syst. Evol. Microbiol.">
        <title>The Global Catalogue of Microorganisms (GCM) 10K type strain sequencing project: providing services to taxonomists for standard genome sequencing and annotation.</title>
        <authorList>
            <consortium name="The Broad Institute Genomics Platform"/>
            <consortium name="The Broad Institute Genome Sequencing Center for Infectious Disease"/>
            <person name="Wu L."/>
            <person name="Ma J."/>
        </authorList>
    </citation>
    <scope>NUCLEOTIDE SEQUENCE [LARGE SCALE GENOMIC DNA]</scope>
    <source>
        <strain evidence="4">CCUG 53903</strain>
    </source>
</reference>
<proteinExistence type="predicted"/>
<keyword evidence="2" id="KW-1133">Transmembrane helix</keyword>
<feature type="transmembrane region" description="Helical" evidence="2">
    <location>
        <begin position="214"/>
        <end position="233"/>
    </location>
</feature>
<dbReference type="SUPFAM" id="SSF103473">
    <property type="entry name" value="MFS general substrate transporter"/>
    <property type="match status" value="1"/>
</dbReference>
<evidence type="ECO:0000313" key="3">
    <source>
        <dbReference type="EMBL" id="MFC5834902.1"/>
    </source>
</evidence>
<keyword evidence="2" id="KW-0812">Transmembrane</keyword>
<evidence type="ECO:0000256" key="1">
    <source>
        <dbReference type="SAM" id="Coils"/>
    </source>
</evidence>
<dbReference type="InterPro" id="IPR036259">
    <property type="entry name" value="MFS_trans_sf"/>
</dbReference>
<protein>
    <recommendedName>
        <fullName evidence="5">MFS transporter</fullName>
    </recommendedName>
</protein>
<evidence type="ECO:0000313" key="4">
    <source>
        <dbReference type="Proteomes" id="UP001596058"/>
    </source>
</evidence>
<keyword evidence="1" id="KW-0175">Coiled coil</keyword>
<accession>A0ABW1DAQ9</accession>
<evidence type="ECO:0008006" key="5">
    <source>
        <dbReference type="Google" id="ProtNLM"/>
    </source>
</evidence>
<feature type="coiled-coil region" evidence="1">
    <location>
        <begin position="70"/>
        <end position="100"/>
    </location>
</feature>
<evidence type="ECO:0000256" key="2">
    <source>
        <dbReference type="SAM" id="Phobius"/>
    </source>
</evidence>
<keyword evidence="4" id="KW-1185">Reference proteome</keyword>